<gene>
    <name evidence="10" type="ORF">EV356DRAFT_496565</name>
</gene>
<dbReference type="InterPro" id="IPR029058">
    <property type="entry name" value="AB_hydrolase_fold"/>
</dbReference>
<name>A0A6A6GTM4_VIRVR</name>
<dbReference type="Pfam" id="PF02089">
    <property type="entry name" value="Palm_thioest"/>
    <property type="match status" value="1"/>
</dbReference>
<evidence type="ECO:0000256" key="1">
    <source>
        <dbReference type="ARBA" id="ARBA00010758"/>
    </source>
</evidence>
<reference evidence="10" key="1">
    <citation type="journal article" date="2020" name="Stud. Mycol.">
        <title>101 Dothideomycetes genomes: a test case for predicting lifestyles and emergence of pathogens.</title>
        <authorList>
            <person name="Haridas S."/>
            <person name="Albert R."/>
            <person name="Binder M."/>
            <person name="Bloem J."/>
            <person name="Labutti K."/>
            <person name="Salamov A."/>
            <person name="Andreopoulos B."/>
            <person name="Baker S."/>
            <person name="Barry K."/>
            <person name="Bills G."/>
            <person name="Bluhm B."/>
            <person name="Cannon C."/>
            <person name="Castanera R."/>
            <person name="Culley D."/>
            <person name="Daum C."/>
            <person name="Ezra D."/>
            <person name="Gonzalez J."/>
            <person name="Henrissat B."/>
            <person name="Kuo A."/>
            <person name="Liang C."/>
            <person name="Lipzen A."/>
            <person name="Lutzoni F."/>
            <person name="Magnuson J."/>
            <person name="Mondo S."/>
            <person name="Nolan M."/>
            <person name="Ohm R."/>
            <person name="Pangilinan J."/>
            <person name="Park H.-J."/>
            <person name="Ramirez L."/>
            <person name="Alfaro M."/>
            <person name="Sun H."/>
            <person name="Tritt A."/>
            <person name="Yoshinaga Y."/>
            <person name="Zwiers L.-H."/>
            <person name="Turgeon B."/>
            <person name="Goodwin S."/>
            <person name="Spatafora J."/>
            <person name="Crous P."/>
            <person name="Grigoriev I."/>
        </authorList>
    </citation>
    <scope>NUCLEOTIDE SEQUENCE</scope>
    <source>
        <strain evidence="10">Tuck. ex Michener</strain>
    </source>
</reference>
<sequence>MFPTVITLLSATVLLALRTHSVLASSPAPLPLILWHGLGDNYRADGIQDVLSLAQEINPKTFTYAIRVDDDPSSDRTASFIGNTTTQIGQVCDAIASHPVLGKAPAVDALGFSQGGVLLRALVERCGGRIKVRSLVTFGSPHSGISQYQKCKPLDFLCKGAFALLRGNTWSDFVQDRLVPAQYFREIEDDTGEPTEAYLEHSNLLADVNNEGKEKNATYKKHLGAIERLVMYQFEEEDAVHEPESTWFGDVWIKPKLENDSDGEQERVVTPLKERTLYKEDWLGLKELDQKDGLIFKTTPGKHMQIGDDDLIYVFKNFFGPPTDGGVGSDPEVWNNERLEGLTRPSSEDEYTRDVFDFWAMTFKDPDRQYLPSDFDVNEEDWIYHHLEQTIFRDQPHNNFHAAWAENFGSNGDDQTQQVFDGDAVKASDVPDTDFIRKDGYWAQFTNEIWERSWFQTAYYSLNQKQNVPNFDKETMQLWFEAFSMYVRILQVDAPADGYPDAWNNRGDLGYGIGEYLCRFEDEIERKSWARNYVEKLTVQWIRLLERNWNDGVERWKWDGGLLVPVDWKGDRVYLGEAEK</sequence>
<keyword evidence="5 10" id="KW-0378">Hydrolase</keyword>
<evidence type="ECO:0000256" key="4">
    <source>
        <dbReference type="ARBA" id="ARBA00022729"/>
    </source>
</evidence>
<dbReference type="SUPFAM" id="SSF53474">
    <property type="entry name" value="alpha/beta-Hydrolases"/>
    <property type="match status" value="1"/>
</dbReference>
<dbReference type="AlphaFoldDB" id="A0A6A6GTM4"/>
<keyword evidence="11" id="KW-1185">Reference proteome</keyword>
<dbReference type="EMBL" id="ML991878">
    <property type="protein sequence ID" value="KAF2229037.1"/>
    <property type="molecule type" value="Genomic_DNA"/>
</dbReference>
<dbReference type="PANTHER" id="PTHR11247:SF8">
    <property type="entry name" value="PALMITOYL-PROTEIN THIOESTERASE 1"/>
    <property type="match status" value="1"/>
</dbReference>
<evidence type="ECO:0000256" key="5">
    <source>
        <dbReference type="ARBA" id="ARBA00022801"/>
    </source>
</evidence>
<keyword evidence="7" id="KW-0325">Glycoprotein</keyword>
<dbReference type="PANTHER" id="PTHR11247">
    <property type="entry name" value="PALMITOYL-PROTEIN THIOESTERASE/DOLICHYLDIPHOSPHATASE 1"/>
    <property type="match status" value="1"/>
</dbReference>
<evidence type="ECO:0000256" key="7">
    <source>
        <dbReference type="ARBA" id="ARBA00023180"/>
    </source>
</evidence>
<evidence type="ECO:0000256" key="9">
    <source>
        <dbReference type="SAM" id="SignalP"/>
    </source>
</evidence>
<evidence type="ECO:0000256" key="3">
    <source>
        <dbReference type="ARBA" id="ARBA00014212"/>
    </source>
</evidence>
<proteinExistence type="inferred from homology"/>
<organism evidence="10 11">
    <name type="scientific">Viridothelium virens</name>
    <name type="common">Speckled blister lichen</name>
    <name type="synonym">Trypethelium virens</name>
    <dbReference type="NCBI Taxonomy" id="1048519"/>
    <lineage>
        <taxon>Eukaryota</taxon>
        <taxon>Fungi</taxon>
        <taxon>Dikarya</taxon>
        <taxon>Ascomycota</taxon>
        <taxon>Pezizomycotina</taxon>
        <taxon>Dothideomycetes</taxon>
        <taxon>Dothideomycetes incertae sedis</taxon>
        <taxon>Trypetheliales</taxon>
        <taxon>Trypetheliaceae</taxon>
        <taxon>Viridothelium</taxon>
    </lineage>
</organism>
<keyword evidence="6" id="KW-1015">Disulfide bond</keyword>
<evidence type="ECO:0000313" key="11">
    <source>
        <dbReference type="Proteomes" id="UP000800092"/>
    </source>
</evidence>
<evidence type="ECO:0000256" key="8">
    <source>
        <dbReference type="ARBA" id="ARBA00031934"/>
    </source>
</evidence>
<feature type="signal peptide" evidence="9">
    <location>
        <begin position="1"/>
        <end position="24"/>
    </location>
</feature>
<dbReference type="GO" id="GO:0008474">
    <property type="term" value="F:palmitoyl-(protein) hydrolase activity"/>
    <property type="evidence" value="ECO:0007669"/>
    <property type="project" value="UniProtKB-EC"/>
</dbReference>
<evidence type="ECO:0000313" key="10">
    <source>
        <dbReference type="EMBL" id="KAF2229037.1"/>
    </source>
</evidence>
<evidence type="ECO:0000256" key="6">
    <source>
        <dbReference type="ARBA" id="ARBA00023157"/>
    </source>
</evidence>
<dbReference type="InterPro" id="IPR002472">
    <property type="entry name" value="Palm_thioest"/>
</dbReference>
<feature type="chain" id="PRO_5025500817" description="Palmitoyl-protein thioesterase 1" evidence="9">
    <location>
        <begin position="25"/>
        <end position="580"/>
    </location>
</feature>
<dbReference type="EC" id="3.1.2.22" evidence="2"/>
<dbReference type="PRINTS" id="PR00414">
    <property type="entry name" value="PPTHIESTRASE"/>
</dbReference>
<dbReference type="FunFam" id="3.40.50.1820:FF:000107">
    <property type="entry name" value="Palmitoyl-protein thioesterase 1"/>
    <property type="match status" value="1"/>
</dbReference>
<dbReference type="OrthoDB" id="10263094at2759"/>
<protein>
    <recommendedName>
        <fullName evidence="3">Palmitoyl-protein thioesterase 1</fullName>
        <ecNumber evidence="2">3.1.2.22</ecNumber>
    </recommendedName>
    <alternativeName>
        <fullName evidence="8">Palmitoyl-protein hydrolase 1</fullName>
    </alternativeName>
</protein>
<accession>A0A6A6GTM4</accession>
<dbReference type="Proteomes" id="UP000800092">
    <property type="component" value="Unassembled WGS sequence"/>
</dbReference>
<evidence type="ECO:0000256" key="2">
    <source>
        <dbReference type="ARBA" id="ARBA00012423"/>
    </source>
</evidence>
<keyword evidence="4 9" id="KW-0732">Signal</keyword>
<dbReference type="Gene3D" id="3.40.50.1820">
    <property type="entry name" value="alpha/beta hydrolase"/>
    <property type="match status" value="1"/>
</dbReference>
<comment type="similarity">
    <text evidence="1">Belongs to the palmitoyl-protein thioesterase family.</text>
</comment>